<keyword evidence="2" id="KW-1185">Reference proteome</keyword>
<evidence type="ECO:0000313" key="2">
    <source>
        <dbReference type="Proteomes" id="UP000510603"/>
    </source>
</evidence>
<organism evidence="1 2">
    <name type="scientific">Mycobacterium phage Gail</name>
    <dbReference type="NCBI Taxonomy" id="2743994"/>
    <lineage>
        <taxon>Viruses</taxon>
        <taxon>Duplodnaviria</taxon>
        <taxon>Heunggongvirae</taxon>
        <taxon>Uroviricota</taxon>
        <taxon>Caudoviricetes</taxon>
        <taxon>Luchadorvirus</taxon>
        <taxon>Luchadorvirus gail</taxon>
        <taxon>Lucadorvirus gail</taxon>
    </lineage>
</organism>
<sequence>MTVWEIADRFGNSELLTSEAEVWDNAEAIAEDCELDTDGTFDIVGTEIIVGLMDALKGSAVVGTVTRIEG</sequence>
<dbReference type="KEGG" id="vg:65127732"/>
<evidence type="ECO:0000313" key="1">
    <source>
        <dbReference type="EMBL" id="QLF84663.1"/>
    </source>
</evidence>
<proteinExistence type="predicted"/>
<gene>
    <name evidence="1" type="primary">100</name>
    <name evidence="1" type="ORF">SEA_GAIL_100</name>
</gene>
<dbReference type="RefSeq" id="YP_010109452.1">
    <property type="nucleotide sequence ID" value="NC_055858.1"/>
</dbReference>
<reference evidence="1 2" key="1">
    <citation type="submission" date="2020-05" db="EMBL/GenBank/DDBJ databases">
        <authorList>
            <person name="Vorhees N."/>
            <person name="Tucker A.R."/>
            <person name="Stephan M.R."/>
            <person name="Stalions G.A."/>
            <person name="Riebschleger D.L."/>
            <person name="Petouhoff A.M."/>
            <person name="Paluch K.V."/>
            <person name="Lockett T."/>
            <person name="Koorndyk N.D."/>
            <person name="Koehl A.J."/>
            <person name="Johnson H.K."/>
            <person name="Hood S.A."/>
            <person name="Currier J.K."/>
            <person name="Covert A."/>
            <person name="Bojanowski S.E."/>
            <person name="Bilisko A."/>
            <person name="Bartz C."/>
            <person name="Beck A.M."/>
            <person name="Sievers M.T."/>
            <person name="Stukey J."/>
            <person name="Garlena R.A."/>
            <person name="Russell D.A."/>
            <person name="Pope W.H."/>
            <person name="Jacobs-Sera D."/>
            <person name="Hatfull G.F."/>
        </authorList>
    </citation>
    <scope>NUCLEOTIDE SEQUENCE [LARGE SCALE GENOMIC DNA]</scope>
</reference>
<protein>
    <submittedName>
        <fullName evidence="1">Uncharacterized protein</fullName>
    </submittedName>
</protein>
<accession>A0A7D5FML7</accession>
<dbReference type="Proteomes" id="UP000510603">
    <property type="component" value="Segment"/>
</dbReference>
<dbReference type="EMBL" id="MT522004">
    <property type="protein sequence ID" value="QLF84663.1"/>
    <property type="molecule type" value="Genomic_DNA"/>
</dbReference>
<dbReference type="GeneID" id="65127732"/>
<name>A0A7D5FML7_9CAUD</name>